<gene>
    <name evidence="1" type="ORF">CRHIZ90672A_00006204</name>
</gene>
<comment type="caution">
    <text evidence="1">The sequence shown here is derived from an EMBL/GenBank/DDBJ whole genome shotgun (WGS) entry which is preliminary data.</text>
</comment>
<dbReference type="Proteomes" id="UP000696573">
    <property type="component" value="Unassembled WGS sequence"/>
</dbReference>
<dbReference type="OrthoDB" id="5134592at2759"/>
<dbReference type="AlphaFoldDB" id="A0A9N9W2H7"/>
<name>A0A9N9W2H7_9HYPO</name>
<evidence type="ECO:0000313" key="2">
    <source>
        <dbReference type="Proteomes" id="UP000696573"/>
    </source>
</evidence>
<dbReference type="EMBL" id="CABFNQ020000760">
    <property type="protein sequence ID" value="CAH0038034.1"/>
    <property type="molecule type" value="Genomic_DNA"/>
</dbReference>
<protein>
    <submittedName>
        <fullName evidence="1">Uncharacterized protein</fullName>
    </submittedName>
</protein>
<reference evidence="1" key="1">
    <citation type="submission" date="2021-10" db="EMBL/GenBank/DDBJ databases">
        <authorList>
            <person name="Piombo E."/>
        </authorList>
    </citation>
    <scope>NUCLEOTIDE SEQUENCE</scope>
</reference>
<keyword evidence="2" id="KW-1185">Reference proteome</keyword>
<sequence>MMLTAAAGHIWCGQPDLASSDQPPCGGEGWDPPLDARTHEVVPDMEIGTDFLRLSREIMHPDPSNRRRKRVSSAGRLLACPHTPVGVVDYLQFACRTACSSRMLGDFGGFVSASHPSPRQGFLYEVDDPPPSCLPDSPEPTQEINWVSTVAILLQFLGWDSLFY</sequence>
<organism evidence="1 2">
    <name type="scientific">Clonostachys rhizophaga</name>
    <dbReference type="NCBI Taxonomy" id="160324"/>
    <lineage>
        <taxon>Eukaryota</taxon>
        <taxon>Fungi</taxon>
        <taxon>Dikarya</taxon>
        <taxon>Ascomycota</taxon>
        <taxon>Pezizomycotina</taxon>
        <taxon>Sordariomycetes</taxon>
        <taxon>Hypocreomycetidae</taxon>
        <taxon>Hypocreales</taxon>
        <taxon>Bionectriaceae</taxon>
        <taxon>Clonostachys</taxon>
    </lineage>
</organism>
<accession>A0A9N9W2H7</accession>
<evidence type="ECO:0000313" key="1">
    <source>
        <dbReference type="EMBL" id="CAH0038034.1"/>
    </source>
</evidence>
<proteinExistence type="predicted"/>